<feature type="domain" description="Endonuclease/exonuclease/phosphatase" evidence="3">
    <location>
        <begin position="1633"/>
        <end position="1807"/>
    </location>
</feature>
<evidence type="ECO:0000313" key="8">
    <source>
        <dbReference type="Proteomes" id="UP000007110"/>
    </source>
</evidence>
<dbReference type="EnsemblMetazoa" id="XM_030993645">
    <property type="protein sequence ID" value="XP_030849505"/>
    <property type="gene ID" value="LOC105444942"/>
</dbReference>
<proteinExistence type="inferred from homology"/>
<dbReference type="InterPro" id="IPR025476">
    <property type="entry name" value="Helitron_helicase-like"/>
</dbReference>
<feature type="domain" description="DNA helicase Pif1-like DEAD-box helicase" evidence="4">
    <location>
        <begin position="1110"/>
        <end position="1336"/>
    </location>
</feature>
<evidence type="ECO:0000313" key="7">
    <source>
        <dbReference type="EnsemblMetazoa" id="XP_030849505"/>
    </source>
</evidence>
<dbReference type="Pfam" id="PF03372">
    <property type="entry name" value="Exo_endo_phos"/>
    <property type="match status" value="1"/>
</dbReference>
<dbReference type="Gene3D" id="3.60.10.10">
    <property type="entry name" value="Endonuclease/exonuclease/phosphatase"/>
    <property type="match status" value="1"/>
</dbReference>
<keyword evidence="1" id="KW-0378">Hydrolase</keyword>
<comment type="similarity">
    <text evidence="1">Belongs to the helicase family.</text>
</comment>
<evidence type="ECO:0000256" key="1">
    <source>
        <dbReference type="RuleBase" id="RU363044"/>
    </source>
</evidence>
<dbReference type="InterPro" id="IPR049163">
    <property type="entry name" value="Pif1-like_2B_dom"/>
</dbReference>
<feature type="region of interest" description="Disordered" evidence="2">
    <location>
        <begin position="295"/>
        <end position="333"/>
    </location>
</feature>
<name>A0A7M7PC21_STRPU</name>
<keyword evidence="1" id="KW-0347">Helicase</keyword>
<evidence type="ECO:0000259" key="4">
    <source>
        <dbReference type="Pfam" id="PF05970"/>
    </source>
</evidence>
<dbReference type="CDD" id="cd18809">
    <property type="entry name" value="SF1_C_RecD"/>
    <property type="match status" value="1"/>
</dbReference>
<reference evidence="8" key="1">
    <citation type="submission" date="2015-02" db="EMBL/GenBank/DDBJ databases">
        <title>Genome sequencing for Strongylocentrotus purpuratus.</title>
        <authorList>
            <person name="Murali S."/>
            <person name="Liu Y."/>
            <person name="Vee V."/>
            <person name="English A."/>
            <person name="Wang M."/>
            <person name="Skinner E."/>
            <person name="Han Y."/>
            <person name="Muzny D.M."/>
            <person name="Worley K.C."/>
            <person name="Gibbs R.A."/>
        </authorList>
    </citation>
    <scope>NUCLEOTIDE SEQUENCE</scope>
</reference>
<dbReference type="SUPFAM" id="SSF52540">
    <property type="entry name" value="P-loop containing nucleoside triphosphate hydrolases"/>
    <property type="match status" value="2"/>
</dbReference>
<accession>A0A7M7PC21</accession>
<sequence>MRKALYRSRKPDNVRRKYAEKDKERKKNSRSRKPDDVKEKDAEKDKERKASSRSRKPDDVKERDAEKDKERKASSRSKKPDDVKRIEAEKERKRLASLRHKQTDSTKVDEKQKDKERKTSSRTRKPDYVKEKDAEKDKERKASSRSRKPDDVKERDAEKDKERKVSSRSRKPDDVKERDAEKDKERKASSRSRKPDDAGIIPLKLKRKIQYKSHVTYENIRPNVVLSALEMLKQINKFYKDSQENVEWEKQCMEEDEEMWKELVLEEKERSTNDVPAGVDSSHFADELPVLSTSTMDIDDENDGDNPIYQSNECDKRDSEQTEAEDEDPRDQLRGVNFDTCIQPTDPAMNSDGIFSIAPGEGKKPISIMMDEHCEEQAFPTLFPTGEFGFTVDRTIKLSPKKYFNARLLNKDARFAQNIEYLFFAQFVTEYKQVMDNISIALRKVRLSRDDSEHVTAGIVNDSEKLNRIIFRDKAYNMLQTVRGSPPYWQGVMYKILAAVKQLGMFTWFLTLSAADLRWTDTLQVIALQQGRTLTDEDISKMTWEEKCKLLASNPVTAARHFDHRLQCFFRDVILSDLQPLGKVTNHMIRIEFQGRGSPHAHCVLWVENAPSHEDTEENISRFIDKYVTCQLPPSEDDELMHSLVSTLQRHSHSASCRKTGKNCRFQYPRPIAPVTVVADTPSTEDLNIRKQIVEASAETMNKVKNALDETTEEGLSVQDVLSDVNTSEDEYLDALRVNSNGKSIMYARTPQETNINTYNPTLLKAWQANMDIQYVCNPYACIHYIVSYITKDEREMGLALREVSKAFRDADIKKRMKHIASCFLNVREVSAQETVYRVLGLPLYRSTFQTVFIQTDLPENRVVFLKPKCVLQGMDADSEDVYAQTFSQKYEHRPTELEQLTLAEFARWYVPSYKTDDMETENDFQPNQLKESSTSKQTIKLTDKKGYMKKRNKPCIVRYHKFSENQEEERYCHHMLMLYLPWRNEETDLKNNHLTYADHYHTISDQIESKRSALESFTEIIENALERHEEEGPPVHAWDTLDTGTQQENAEVNEEQCQIHPEYSFLQPSSEHTDTDIKESEICASLPLAVECRPEYLIDEIYRSKVQSLNQEQRKVFDYMQNWCTDIMKSGKTTCKAKAIHLFVTGGAGTGKSHLILAIHQMALRTLQREGTNPDAHRVLLTAPTGTAAFNIHGSTLHSLFLLPLGQTKGYKKLSDEKRNTLRCKLQDLEILIIDEISMVGCDMLMTIDQRLREIKGTDIIFGGITVLAFGDLYQLAPVCQRFVFQEVKDLFARLAGSLWQDNFMIAELTEIMRQKDDKEFAELLNRIREGVHTEDDVANLQQCCISSEDKIDLSDALHVYSTNAKVDAYNEDKLAHLKGRIRKCVAIDRKPNTLKGHEMNKDSRFTGGLPAVLELKIGARVMLIRNIDVNDGLVNGALGTIVSFNEFNPSVTSPKEVLVQFDNPRVGAMAGEKTSMNKAQHPTAVPIGVIEAKFSISARNPGLEIKRQQFPLRLSWATTIHKVQGLTVKDIVVSMEGKFNDGQCYVALSRVPKMSGLHLLQLTPSKIKASRAVTKELMRMSNEMSFQFFHDEIETALKDPCQTQVIAVHNIRSLPAHYDDLKGLPFLDKCTAVCLTETWLQSHHTASTYNLPSYHQLRRDRSNTEKGGGLCMYISSSVRYQTLDSSRDKPGMEIQSIILHPVNSSPFHLVTVYRNPKSSLVEFSDRFSLLLRSVGATEIPAIIVGDFNLNLLKDQHSMAVQHELQHYGFQQCITKPTHVSGSLLDHVYSNTPCTTWQTASYYSDHDVIWIAV</sequence>
<keyword evidence="1" id="KW-0227">DNA damage</keyword>
<dbReference type="KEGG" id="spu:105444942"/>
<reference evidence="7" key="2">
    <citation type="submission" date="2021-01" db="UniProtKB">
        <authorList>
            <consortium name="EnsemblMetazoa"/>
        </authorList>
    </citation>
    <scope>IDENTIFICATION</scope>
</reference>
<dbReference type="Proteomes" id="UP000007110">
    <property type="component" value="Unassembled WGS sequence"/>
</dbReference>
<dbReference type="GeneID" id="105444942"/>
<dbReference type="EC" id="5.6.2.3" evidence="1"/>
<dbReference type="GO" id="GO:0005524">
    <property type="term" value="F:ATP binding"/>
    <property type="evidence" value="ECO:0007669"/>
    <property type="project" value="UniProtKB-KW"/>
</dbReference>
<dbReference type="Pfam" id="PF05970">
    <property type="entry name" value="PIF1"/>
    <property type="match status" value="1"/>
</dbReference>
<dbReference type="InterPro" id="IPR010285">
    <property type="entry name" value="DNA_helicase_pif1-like_DEAD"/>
</dbReference>
<feature type="domain" description="DNA helicase Pif1-like 2B" evidence="6">
    <location>
        <begin position="1413"/>
        <end position="1446"/>
    </location>
</feature>
<keyword evidence="8" id="KW-1185">Reference proteome</keyword>
<dbReference type="InParanoid" id="A0A7M7PC21"/>
<comment type="catalytic activity">
    <reaction evidence="1">
        <text>ATP + H2O = ADP + phosphate + H(+)</text>
        <dbReference type="Rhea" id="RHEA:13065"/>
        <dbReference type="ChEBI" id="CHEBI:15377"/>
        <dbReference type="ChEBI" id="CHEBI:15378"/>
        <dbReference type="ChEBI" id="CHEBI:30616"/>
        <dbReference type="ChEBI" id="CHEBI:43474"/>
        <dbReference type="ChEBI" id="CHEBI:456216"/>
        <dbReference type="EC" id="5.6.2.3"/>
    </reaction>
</comment>
<dbReference type="InterPro" id="IPR027417">
    <property type="entry name" value="P-loop_NTPase"/>
</dbReference>
<dbReference type="PANTHER" id="PTHR47642:SF8">
    <property type="entry name" value="ATP-DEPENDENT DNA HELICASE"/>
    <property type="match status" value="1"/>
</dbReference>
<protein>
    <recommendedName>
        <fullName evidence="1">ATP-dependent DNA helicase</fullName>
        <ecNumber evidence="1">5.6.2.3</ecNumber>
    </recommendedName>
</protein>
<keyword evidence="1" id="KW-0547">Nucleotide-binding</keyword>
<dbReference type="InterPro" id="IPR036691">
    <property type="entry name" value="Endo/exonu/phosph_ase_sf"/>
</dbReference>
<feature type="region of interest" description="Disordered" evidence="2">
    <location>
        <begin position="1"/>
        <end position="202"/>
    </location>
</feature>
<evidence type="ECO:0000256" key="2">
    <source>
        <dbReference type="SAM" id="MobiDB-lite"/>
    </source>
</evidence>
<dbReference type="PANTHER" id="PTHR47642">
    <property type="entry name" value="ATP-DEPENDENT DNA HELICASE"/>
    <property type="match status" value="1"/>
</dbReference>
<feature type="compositionally biased region" description="Basic and acidic residues" evidence="2">
    <location>
        <begin position="9"/>
        <end position="25"/>
    </location>
</feature>
<keyword evidence="1" id="KW-0234">DNA repair</keyword>
<dbReference type="Pfam" id="PF21530">
    <property type="entry name" value="Pif1_2B_dom"/>
    <property type="match status" value="1"/>
</dbReference>
<dbReference type="RefSeq" id="XP_030849505.1">
    <property type="nucleotide sequence ID" value="XM_030993645.1"/>
</dbReference>
<evidence type="ECO:0000259" key="6">
    <source>
        <dbReference type="Pfam" id="PF21530"/>
    </source>
</evidence>
<dbReference type="Pfam" id="PF14214">
    <property type="entry name" value="Helitron_like_N"/>
    <property type="match status" value="1"/>
</dbReference>
<dbReference type="Gene3D" id="3.40.50.300">
    <property type="entry name" value="P-loop containing nucleotide triphosphate hydrolases"/>
    <property type="match status" value="1"/>
</dbReference>
<keyword evidence="1" id="KW-0233">DNA recombination</keyword>
<evidence type="ECO:0000259" key="3">
    <source>
        <dbReference type="Pfam" id="PF03372"/>
    </source>
</evidence>
<dbReference type="GO" id="GO:0000723">
    <property type="term" value="P:telomere maintenance"/>
    <property type="evidence" value="ECO:0007669"/>
    <property type="project" value="InterPro"/>
</dbReference>
<dbReference type="SUPFAM" id="SSF56219">
    <property type="entry name" value="DNase I-like"/>
    <property type="match status" value="1"/>
</dbReference>
<feature type="compositionally biased region" description="Basic and acidic residues" evidence="2">
    <location>
        <begin position="32"/>
        <end position="94"/>
    </location>
</feature>
<keyword evidence="1" id="KW-0067">ATP-binding</keyword>
<organism evidence="7 8">
    <name type="scientific">Strongylocentrotus purpuratus</name>
    <name type="common">Purple sea urchin</name>
    <dbReference type="NCBI Taxonomy" id="7668"/>
    <lineage>
        <taxon>Eukaryota</taxon>
        <taxon>Metazoa</taxon>
        <taxon>Echinodermata</taxon>
        <taxon>Eleutherozoa</taxon>
        <taxon>Echinozoa</taxon>
        <taxon>Echinoidea</taxon>
        <taxon>Euechinoidea</taxon>
        <taxon>Echinacea</taxon>
        <taxon>Camarodonta</taxon>
        <taxon>Echinidea</taxon>
        <taxon>Strongylocentrotidae</taxon>
        <taxon>Strongylocentrotus</taxon>
    </lineage>
</organism>
<dbReference type="InterPro" id="IPR005135">
    <property type="entry name" value="Endo/exonuclease/phosphatase"/>
</dbReference>
<comment type="cofactor">
    <cofactor evidence="1">
        <name>Mg(2+)</name>
        <dbReference type="ChEBI" id="CHEBI:18420"/>
    </cofactor>
</comment>
<feature type="compositionally biased region" description="Basic and acidic residues" evidence="2">
    <location>
        <begin position="101"/>
        <end position="197"/>
    </location>
</feature>
<feature type="domain" description="Helitron helicase-like" evidence="5">
    <location>
        <begin position="473"/>
        <end position="605"/>
    </location>
</feature>
<dbReference type="GO" id="GO:0043139">
    <property type="term" value="F:5'-3' DNA helicase activity"/>
    <property type="evidence" value="ECO:0007669"/>
    <property type="project" value="UniProtKB-EC"/>
</dbReference>
<dbReference type="InterPro" id="IPR051055">
    <property type="entry name" value="PIF1_helicase"/>
</dbReference>
<dbReference type="OrthoDB" id="8196283at2759"/>
<evidence type="ECO:0000259" key="5">
    <source>
        <dbReference type="Pfam" id="PF14214"/>
    </source>
</evidence>
<dbReference type="GO" id="GO:0006310">
    <property type="term" value="P:DNA recombination"/>
    <property type="evidence" value="ECO:0007669"/>
    <property type="project" value="UniProtKB-KW"/>
</dbReference>
<dbReference type="OMA" id="MITQNIW"/>
<dbReference type="GO" id="GO:0006281">
    <property type="term" value="P:DNA repair"/>
    <property type="evidence" value="ECO:0007669"/>
    <property type="project" value="UniProtKB-KW"/>
</dbReference>
<dbReference type="GO" id="GO:0016787">
    <property type="term" value="F:hydrolase activity"/>
    <property type="evidence" value="ECO:0007669"/>
    <property type="project" value="UniProtKB-KW"/>
</dbReference>